<feature type="non-terminal residue" evidence="2">
    <location>
        <position position="51"/>
    </location>
</feature>
<name>A0A8S3ZFR5_9EUPU</name>
<evidence type="ECO:0000256" key="1">
    <source>
        <dbReference type="SAM" id="MobiDB-lite"/>
    </source>
</evidence>
<evidence type="ECO:0000313" key="2">
    <source>
        <dbReference type="EMBL" id="CAG5125916.1"/>
    </source>
</evidence>
<sequence>MTLWLNSKPKRFSEEFNIIPCKKESVPTAFNGGSIKVPQSMGNRNSTVRNS</sequence>
<dbReference type="Proteomes" id="UP000678393">
    <property type="component" value="Unassembled WGS sequence"/>
</dbReference>
<evidence type="ECO:0000313" key="3">
    <source>
        <dbReference type="Proteomes" id="UP000678393"/>
    </source>
</evidence>
<dbReference type="EMBL" id="CAJHNH020002206">
    <property type="protein sequence ID" value="CAG5125916.1"/>
    <property type="molecule type" value="Genomic_DNA"/>
</dbReference>
<reference evidence="2" key="1">
    <citation type="submission" date="2021-04" db="EMBL/GenBank/DDBJ databases">
        <authorList>
            <consortium name="Molecular Ecology Group"/>
        </authorList>
    </citation>
    <scope>NUCLEOTIDE SEQUENCE</scope>
</reference>
<comment type="caution">
    <text evidence="2">The sequence shown here is derived from an EMBL/GenBank/DDBJ whole genome shotgun (WGS) entry which is preliminary data.</text>
</comment>
<feature type="region of interest" description="Disordered" evidence="1">
    <location>
        <begin position="32"/>
        <end position="51"/>
    </location>
</feature>
<feature type="compositionally biased region" description="Polar residues" evidence="1">
    <location>
        <begin position="40"/>
        <end position="51"/>
    </location>
</feature>
<proteinExistence type="predicted"/>
<protein>
    <submittedName>
        <fullName evidence="2">Uncharacterized protein</fullName>
    </submittedName>
</protein>
<organism evidence="2 3">
    <name type="scientific">Candidula unifasciata</name>
    <dbReference type="NCBI Taxonomy" id="100452"/>
    <lineage>
        <taxon>Eukaryota</taxon>
        <taxon>Metazoa</taxon>
        <taxon>Spiralia</taxon>
        <taxon>Lophotrochozoa</taxon>
        <taxon>Mollusca</taxon>
        <taxon>Gastropoda</taxon>
        <taxon>Heterobranchia</taxon>
        <taxon>Euthyneura</taxon>
        <taxon>Panpulmonata</taxon>
        <taxon>Eupulmonata</taxon>
        <taxon>Stylommatophora</taxon>
        <taxon>Helicina</taxon>
        <taxon>Helicoidea</taxon>
        <taxon>Geomitridae</taxon>
        <taxon>Candidula</taxon>
    </lineage>
</organism>
<accession>A0A8S3ZFR5</accession>
<gene>
    <name evidence="2" type="ORF">CUNI_LOCUS11474</name>
</gene>
<dbReference type="AlphaFoldDB" id="A0A8S3ZFR5"/>
<keyword evidence="3" id="KW-1185">Reference proteome</keyword>